<dbReference type="PANTHER" id="PTHR44419:SF19">
    <property type="entry name" value="PROTOCHLOROPHYLLIDE REDUCTASE A, CHLOROPLASTIC"/>
    <property type="match status" value="1"/>
</dbReference>
<dbReference type="InterPro" id="IPR005979">
    <property type="entry name" value="Prochl_reduct"/>
</dbReference>
<organism evidence="8 9">
    <name type="scientific">Chondrus crispus</name>
    <name type="common">Carrageen Irish moss</name>
    <name type="synonym">Polymorpha crispa</name>
    <dbReference type="NCBI Taxonomy" id="2769"/>
    <lineage>
        <taxon>Eukaryota</taxon>
        <taxon>Rhodophyta</taxon>
        <taxon>Florideophyceae</taxon>
        <taxon>Rhodymeniophycidae</taxon>
        <taxon>Gigartinales</taxon>
        <taxon>Gigartinaceae</taxon>
        <taxon>Chondrus</taxon>
    </lineage>
</organism>
<keyword evidence="4" id="KW-0602">Photosynthesis</keyword>
<dbReference type="Gramene" id="CDF77433">
    <property type="protein sequence ID" value="CDF77433"/>
    <property type="gene ID" value="CHC_T00009425001"/>
</dbReference>
<dbReference type="KEGG" id="ccp:CHC_T00009425001"/>
<protein>
    <recommendedName>
        <fullName evidence="3">protochlorophyllide reductase</fullName>
        <ecNumber evidence="3">1.3.1.33</ecNumber>
    </recommendedName>
</protein>
<dbReference type="OMA" id="WSWGNRQ"/>
<dbReference type="OrthoDB" id="191139at2759"/>
<dbReference type="EC" id="1.3.1.33" evidence="3"/>
<gene>
    <name evidence="8" type="ORF">CHC_T00009425001</name>
</gene>
<dbReference type="STRING" id="2769.S0F3U3"/>
<reference evidence="9" key="1">
    <citation type="journal article" date="2013" name="Proc. Natl. Acad. Sci. U.S.A.">
        <title>Genome structure and metabolic features in the red seaweed Chondrus crispus shed light on evolution of the Archaeplastida.</title>
        <authorList>
            <person name="Collen J."/>
            <person name="Porcel B."/>
            <person name="Carre W."/>
            <person name="Ball S.G."/>
            <person name="Chaparro C."/>
            <person name="Tonon T."/>
            <person name="Barbeyron T."/>
            <person name="Michel G."/>
            <person name="Noel B."/>
            <person name="Valentin K."/>
            <person name="Elias M."/>
            <person name="Artiguenave F."/>
            <person name="Arun A."/>
            <person name="Aury J.M."/>
            <person name="Barbosa-Neto J.F."/>
            <person name="Bothwell J.H."/>
            <person name="Bouget F.Y."/>
            <person name="Brillet L."/>
            <person name="Cabello-Hurtado F."/>
            <person name="Capella-Gutierrez S."/>
            <person name="Charrier B."/>
            <person name="Cladiere L."/>
            <person name="Cock J.M."/>
            <person name="Coelho S.M."/>
            <person name="Colleoni C."/>
            <person name="Czjzek M."/>
            <person name="Da Silva C."/>
            <person name="Delage L."/>
            <person name="Denoeud F."/>
            <person name="Deschamps P."/>
            <person name="Dittami S.M."/>
            <person name="Gabaldon T."/>
            <person name="Gachon C.M."/>
            <person name="Groisillier A."/>
            <person name="Herve C."/>
            <person name="Jabbari K."/>
            <person name="Katinka M."/>
            <person name="Kloareg B."/>
            <person name="Kowalczyk N."/>
            <person name="Labadie K."/>
            <person name="Leblanc C."/>
            <person name="Lopez P.J."/>
            <person name="McLachlan D.H."/>
            <person name="Meslet-Cladiere L."/>
            <person name="Moustafa A."/>
            <person name="Nehr Z."/>
            <person name="Nyvall Collen P."/>
            <person name="Panaud O."/>
            <person name="Partensky F."/>
            <person name="Poulain J."/>
            <person name="Rensing S.A."/>
            <person name="Rousvoal S."/>
            <person name="Samson G."/>
            <person name="Symeonidi A."/>
            <person name="Weissenbach J."/>
            <person name="Zambounis A."/>
            <person name="Wincker P."/>
            <person name="Boyen C."/>
        </authorList>
    </citation>
    <scope>NUCLEOTIDE SEQUENCE [LARGE SCALE GENOMIC DNA]</scope>
    <source>
        <strain evidence="9">cv. Stackhouse</strain>
    </source>
</reference>
<dbReference type="Proteomes" id="UP000012073">
    <property type="component" value="Unassembled WGS sequence"/>
</dbReference>
<evidence type="ECO:0000256" key="6">
    <source>
        <dbReference type="ARBA" id="ARBA00023002"/>
    </source>
</evidence>
<name>S0F3U3_CHOCR</name>
<evidence type="ECO:0000256" key="4">
    <source>
        <dbReference type="ARBA" id="ARBA00022531"/>
    </source>
</evidence>
<dbReference type="GO" id="GO:0015995">
    <property type="term" value="P:chlorophyll biosynthetic process"/>
    <property type="evidence" value="ECO:0007669"/>
    <property type="project" value="UniProtKB-UniPathway"/>
</dbReference>
<dbReference type="Gene3D" id="3.40.50.720">
    <property type="entry name" value="NAD(P)-binding Rossmann-like Domain"/>
    <property type="match status" value="1"/>
</dbReference>
<evidence type="ECO:0000313" key="8">
    <source>
        <dbReference type="EMBL" id="CDF77433.1"/>
    </source>
</evidence>
<evidence type="ECO:0000256" key="5">
    <source>
        <dbReference type="ARBA" id="ARBA00022857"/>
    </source>
</evidence>
<dbReference type="GO" id="GO:0015979">
    <property type="term" value="P:photosynthesis"/>
    <property type="evidence" value="ECO:0007669"/>
    <property type="project" value="UniProtKB-KW"/>
</dbReference>
<dbReference type="Pfam" id="PF00106">
    <property type="entry name" value="adh_short"/>
    <property type="match status" value="1"/>
</dbReference>
<comment type="similarity">
    <text evidence="2">Belongs to the short-chain dehydrogenases/reductases (SDR) family. POR subfamily.</text>
</comment>
<dbReference type="GO" id="GO:0016630">
    <property type="term" value="F:protochlorophyllide reductase activity"/>
    <property type="evidence" value="ECO:0007669"/>
    <property type="project" value="UniProtKB-EC"/>
</dbReference>
<dbReference type="PhylomeDB" id="S0F3U3"/>
<keyword evidence="5" id="KW-0521">NADP</keyword>
<dbReference type="RefSeq" id="XP_005712307.1">
    <property type="nucleotide sequence ID" value="XM_005712250.1"/>
</dbReference>
<comment type="pathway">
    <text evidence="1">Porphyrin-containing compound metabolism; chlorophyll biosynthesis.</text>
</comment>
<keyword evidence="6" id="KW-0560">Oxidoreductase</keyword>
<evidence type="ECO:0000313" key="9">
    <source>
        <dbReference type="Proteomes" id="UP000012073"/>
    </source>
</evidence>
<dbReference type="GeneID" id="17320014"/>
<dbReference type="UniPathway" id="UPA00668"/>
<evidence type="ECO:0000256" key="7">
    <source>
        <dbReference type="ARBA" id="ARBA00023171"/>
    </source>
</evidence>
<accession>S0F3U3</accession>
<dbReference type="InterPro" id="IPR002347">
    <property type="entry name" value="SDR_fam"/>
</dbReference>
<dbReference type="AlphaFoldDB" id="S0F3U3"/>
<proteinExistence type="inferred from homology"/>
<dbReference type="EMBL" id="HG001523">
    <property type="protein sequence ID" value="CDF77433.1"/>
    <property type="molecule type" value="Genomic_DNA"/>
</dbReference>
<dbReference type="SUPFAM" id="SSF51735">
    <property type="entry name" value="NAD(P)-binding Rossmann-fold domains"/>
    <property type="match status" value="1"/>
</dbReference>
<evidence type="ECO:0000256" key="1">
    <source>
        <dbReference type="ARBA" id="ARBA00005173"/>
    </source>
</evidence>
<evidence type="ECO:0000256" key="3">
    <source>
        <dbReference type="ARBA" id="ARBA00012006"/>
    </source>
</evidence>
<dbReference type="NCBIfam" id="TIGR01289">
    <property type="entry name" value="LPOR"/>
    <property type="match status" value="1"/>
</dbReference>
<keyword evidence="7" id="KW-0149">Chlorophyll biosynthesis</keyword>
<evidence type="ECO:0000256" key="2">
    <source>
        <dbReference type="ARBA" id="ARBA00005821"/>
    </source>
</evidence>
<keyword evidence="9" id="KW-1185">Reference proteome</keyword>
<sequence>MAFVSTPLPHLSTTSTSRAASQCASVAPVRAGSFAPRRSGINAASAAQRCGSAAGQAVPMCMSARLKTAIVTGASSSIGLHAAKELAGRGDYHVVMAVRNPGKAEAAAKAVGMPADSYTVVPLDLARLQSVREFVTAVGVAGVPPVAALVCNAATWHPRDKKPRFTEDGFDETVQVNHLGHFLLANLLLPQLKLNRGRCVFLATQTHNPDTLPGKVPPQADLGELEGLVGGFKTLPGTIDGKKFEPTKAYKDSKVCNILTMTEMNRRYGTDGVTFSAVFPGCIAQSELFREKRGWFRALFPLFQRYITKQLVPVEEAGRRVALVASDGRFGDSGRYWQWRGSYLQGMDKTTPVPIDPTEREAGKAEKLWELSAKLVNMGV</sequence>
<dbReference type="InterPro" id="IPR036291">
    <property type="entry name" value="NAD(P)-bd_dom_sf"/>
</dbReference>
<dbReference type="PANTHER" id="PTHR44419">
    <property type="entry name" value="PROTOCHLOROPHYLLIDE REDUCTASE C, CHLOROPLASTIC"/>
    <property type="match status" value="1"/>
</dbReference>